<evidence type="ECO:0000313" key="2">
    <source>
        <dbReference type="Proteomes" id="UP000653156"/>
    </source>
</evidence>
<dbReference type="Proteomes" id="UP000653156">
    <property type="component" value="Chromosome"/>
</dbReference>
<reference evidence="1" key="1">
    <citation type="submission" date="2021-02" db="EMBL/GenBank/DDBJ databases">
        <title>Neisseriaceae sp. 26B isolated from the cloaca of a Common Toad-headed Turtle (Mesoclemmys nasuta).</title>
        <authorList>
            <person name="Spergser J."/>
            <person name="Busse H.-J."/>
        </authorList>
    </citation>
    <scope>NUCLEOTIDE SEQUENCE</scope>
    <source>
        <strain evidence="1">26B</strain>
    </source>
</reference>
<gene>
    <name evidence="1" type="ORF">JQU52_01105</name>
</gene>
<accession>A0A892ZF69</accession>
<dbReference type="AlphaFoldDB" id="A0A892ZF69"/>
<dbReference type="EMBL" id="CP069798">
    <property type="protein sequence ID" value="QRQ82075.1"/>
    <property type="molecule type" value="Genomic_DNA"/>
</dbReference>
<proteinExistence type="predicted"/>
<sequence length="309" mass="33964">MSDYLKNLRVADPVLTTIAQGYAPNQFVAETIMPVVPIEKEAVKVPVHGSHAAFLEYDTERAVGADSNVITIDSNAWLTVNTNEHDLEAGVDYRAQKEAFFDQRAKAVRRVKQGVMLKQEAITARLVQAKNSYGTGHSKTLTGTAQWNDQANSDPLKDIDEAKDKVLDAVGIAPNIMVVGAEVLTHLRYHPKLQEQLGSNERKRLNLQILKDLFEVEEIIVGAARISDGKNFARLWGKNVALLVRGANSADQPADEGNPSFGYTFRVRGNPFADSRDLNGKVERVRYTDNFAVAVVGGNCGYLIESVAK</sequence>
<evidence type="ECO:0000313" key="1">
    <source>
        <dbReference type="EMBL" id="QRQ82075.1"/>
    </source>
</evidence>
<dbReference type="KEGG" id="ptes:JQU52_01105"/>
<name>A0A892ZF69_9NEIS</name>
<keyword evidence="2" id="KW-1185">Reference proteome</keyword>
<protein>
    <submittedName>
        <fullName evidence="1">Major capsid protein</fullName>
    </submittedName>
</protein>
<dbReference type="RefSeq" id="WP_230339368.1">
    <property type="nucleotide sequence ID" value="NZ_CP069798.1"/>
</dbReference>
<dbReference type="InterPro" id="IPR053738">
    <property type="entry name" value="Lambda_capsid_assembly"/>
</dbReference>
<organism evidence="1 2">
    <name type="scientific">Paralysiella testudinis</name>
    <dbReference type="NCBI Taxonomy" id="2809020"/>
    <lineage>
        <taxon>Bacteria</taxon>
        <taxon>Pseudomonadati</taxon>
        <taxon>Pseudomonadota</taxon>
        <taxon>Betaproteobacteria</taxon>
        <taxon>Neisseriales</taxon>
        <taxon>Neisseriaceae</taxon>
        <taxon>Paralysiella</taxon>
    </lineage>
</organism>
<dbReference type="Gene3D" id="3.90.1690.10">
    <property type="entry name" value="phage-related protein like domain"/>
    <property type="match status" value="1"/>
</dbReference>
<dbReference type="InterPro" id="IPR005564">
    <property type="entry name" value="Major_capsid_GpE"/>
</dbReference>
<dbReference type="Pfam" id="PF03864">
    <property type="entry name" value="Phage_cap_E"/>
    <property type="match status" value="1"/>
</dbReference>